<sequence>MNKKQLHPYGLIANEVLTNTYKYAFGPSNSTPQLKIEMENETEEFIISFSDNGAGFDPKKKHEGNRT</sequence>
<protein>
    <submittedName>
        <fullName evidence="1">Sensor histidine kinase</fullName>
    </submittedName>
</protein>
<comment type="caution">
    <text evidence="1">The sequence shown here is derived from an EMBL/GenBank/DDBJ whole genome shotgun (WGS) entry which is preliminary data.</text>
</comment>
<name>A0A3E1F0G3_9FLAO</name>
<accession>A0A3E1F0G3</accession>
<keyword evidence="1" id="KW-0418">Kinase</keyword>
<dbReference type="GO" id="GO:0016301">
    <property type="term" value="F:kinase activity"/>
    <property type="evidence" value="ECO:0007669"/>
    <property type="project" value="UniProtKB-KW"/>
</dbReference>
<dbReference type="Gene3D" id="3.30.565.10">
    <property type="entry name" value="Histidine kinase-like ATPase, C-terminal domain"/>
    <property type="match status" value="1"/>
</dbReference>
<dbReference type="Proteomes" id="UP000257127">
    <property type="component" value="Unassembled WGS sequence"/>
</dbReference>
<dbReference type="InterPro" id="IPR036890">
    <property type="entry name" value="HATPase_C_sf"/>
</dbReference>
<gene>
    <name evidence="1" type="ORF">DXU93_05595</name>
</gene>
<reference evidence="1 2" key="1">
    <citation type="submission" date="2018-08" db="EMBL/GenBank/DDBJ databases">
        <title>The draft genome squence of Brumimicrobium sp. N62.</title>
        <authorList>
            <person name="Du Z.-J."/>
            <person name="Luo H.-R."/>
        </authorList>
    </citation>
    <scope>NUCLEOTIDE SEQUENCE [LARGE SCALE GENOMIC DNA]</scope>
    <source>
        <strain evidence="1 2">N62</strain>
    </source>
</reference>
<evidence type="ECO:0000313" key="2">
    <source>
        <dbReference type="Proteomes" id="UP000257127"/>
    </source>
</evidence>
<organism evidence="1 2">
    <name type="scientific">Brumimicrobium aurantiacum</name>
    <dbReference type="NCBI Taxonomy" id="1737063"/>
    <lineage>
        <taxon>Bacteria</taxon>
        <taxon>Pseudomonadati</taxon>
        <taxon>Bacteroidota</taxon>
        <taxon>Flavobacteriia</taxon>
        <taxon>Flavobacteriales</taxon>
        <taxon>Crocinitomicaceae</taxon>
        <taxon>Brumimicrobium</taxon>
    </lineage>
</organism>
<keyword evidence="1" id="KW-0808">Transferase</keyword>
<proteinExistence type="predicted"/>
<dbReference type="EMBL" id="QURB01000002">
    <property type="protein sequence ID" value="RFC55294.1"/>
    <property type="molecule type" value="Genomic_DNA"/>
</dbReference>
<keyword evidence="2" id="KW-1185">Reference proteome</keyword>
<dbReference type="SUPFAM" id="SSF55874">
    <property type="entry name" value="ATPase domain of HSP90 chaperone/DNA topoisomerase II/histidine kinase"/>
    <property type="match status" value="1"/>
</dbReference>
<dbReference type="OrthoDB" id="9767435at2"/>
<evidence type="ECO:0000313" key="1">
    <source>
        <dbReference type="EMBL" id="RFC55294.1"/>
    </source>
</evidence>
<dbReference type="AlphaFoldDB" id="A0A3E1F0G3"/>